<dbReference type="SUPFAM" id="SSF47928">
    <property type="entry name" value="N-terminal domain of the delta subunit of the F1F0-ATP synthase"/>
    <property type="match status" value="1"/>
</dbReference>
<keyword evidence="9" id="KW-0378">Hydrolase</keyword>
<keyword evidence="5 7" id="KW-0472">Membrane</keyword>
<evidence type="ECO:0000313" key="8">
    <source>
        <dbReference type="EMBL" id="MBS4241355.1"/>
    </source>
</evidence>
<evidence type="ECO:0000256" key="1">
    <source>
        <dbReference type="ARBA" id="ARBA00004370"/>
    </source>
</evidence>
<keyword evidence="4 7" id="KW-0406">Ion transport</keyword>
<evidence type="ECO:0000256" key="6">
    <source>
        <dbReference type="ARBA" id="ARBA00023310"/>
    </source>
</evidence>
<sequence length="172" mass="19701">MNMVAKKYAKAIALRADAGEFYENLRILASAFALAKFRILAESAGIKKEKKLELIQSFFEKFSPNFNNFLKILIENSRLSCVPHIVKELERQNAFKENIFLGVVYTSEKLDEQSLKELENKLSAKFNVKIKLSVQITQIDGIKIALEELGYELSFSMKTLQNKLSEFILKTI</sequence>
<dbReference type="GO" id="GO:0046933">
    <property type="term" value="F:proton-transporting ATP synthase activity, rotational mechanism"/>
    <property type="evidence" value="ECO:0007669"/>
    <property type="project" value="UniProtKB-UniRule"/>
</dbReference>
<evidence type="ECO:0000313" key="9">
    <source>
        <dbReference type="EMBL" id="PHY90945.1"/>
    </source>
</evidence>
<dbReference type="Proteomes" id="UP000811399">
    <property type="component" value="Unassembled WGS sequence"/>
</dbReference>
<reference evidence="10" key="1">
    <citation type="submission" date="2015-06" db="EMBL/GenBank/DDBJ databases">
        <authorList>
            <person name="Parisi A."/>
            <person name="Chiara M."/>
            <person name="Florio D."/>
            <person name="Miccolupo A."/>
            <person name="Manzari C."/>
            <person name="Mion D."/>
            <person name="Caruso M."/>
            <person name="D'erchia A.M."/>
            <person name="Zanoni R."/>
        </authorList>
    </citation>
    <scope>NUCLEOTIDE SEQUENCE [LARGE SCALE GENOMIC DNA]</scope>
    <source>
        <strain evidence="10">73/13</strain>
    </source>
</reference>
<evidence type="ECO:0000313" key="10">
    <source>
        <dbReference type="Proteomes" id="UP000237472"/>
    </source>
</evidence>
<organism evidence="9 10">
    <name type="scientific">Campylobacter vulpis</name>
    <dbReference type="NCBI Taxonomy" id="1655500"/>
    <lineage>
        <taxon>Bacteria</taxon>
        <taxon>Pseudomonadati</taxon>
        <taxon>Campylobacterota</taxon>
        <taxon>Epsilonproteobacteria</taxon>
        <taxon>Campylobacterales</taxon>
        <taxon>Campylobacteraceae</taxon>
        <taxon>Campylobacter</taxon>
    </lineage>
</organism>
<dbReference type="InterPro" id="IPR000711">
    <property type="entry name" value="ATPase_OSCP/dsu"/>
</dbReference>
<keyword evidence="3 7" id="KW-0375">Hydrogen ion transport</keyword>
<dbReference type="GO" id="GO:0016787">
    <property type="term" value="F:hydrolase activity"/>
    <property type="evidence" value="ECO:0007669"/>
    <property type="project" value="UniProtKB-KW"/>
</dbReference>
<dbReference type="PRINTS" id="PR00125">
    <property type="entry name" value="ATPASEDELTA"/>
</dbReference>
<keyword evidence="7" id="KW-0139">CF(1)</keyword>
<keyword evidence="7" id="KW-1003">Cell membrane</keyword>
<accession>A0A2G4R571</accession>
<evidence type="ECO:0000256" key="4">
    <source>
        <dbReference type="ARBA" id="ARBA00023065"/>
    </source>
</evidence>
<dbReference type="HAMAP" id="MF_01416">
    <property type="entry name" value="ATP_synth_delta_bact"/>
    <property type="match status" value="1"/>
</dbReference>
<protein>
    <recommendedName>
        <fullName evidence="7">ATP synthase subunit delta</fullName>
    </recommendedName>
    <alternativeName>
        <fullName evidence="7">ATP synthase F(1) sector subunit delta</fullName>
    </alternativeName>
    <alternativeName>
        <fullName evidence="7">F-type ATPase subunit delta</fullName>
        <shortName evidence="7">F-ATPase subunit delta</shortName>
    </alternativeName>
</protein>
<proteinExistence type="inferred from homology"/>
<evidence type="ECO:0000313" key="11">
    <source>
        <dbReference type="Proteomes" id="UP000811399"/>
    </source>
</evidence>
<reference evidence="8" key="3">
    <citation type="submission" date="2019-07" db="EMBL/GenBank/DDBJ databases">
        <authorList>
            <person name="Miller W.G."/>
        </authorList>
    </citation>
    <scope>NUCLEOTIDE SEQUENCE</scope>
    <source>
        <strain evidence="8">52/13</strain>
    </source>
</reference>
<comment type="function">
    <text evidence="7">This protein is part of the stalk that links CF(0) to CF(1). It either transmits conformational changes from CF(0) to CF(1) or is implicated in proton conduction.</text>
</comment>
<dbReference type="Gene3D" id="1.10.520.20">
    <property type="entry name" value="N-terminal domain of the delta subunit of the F1F0-ATP synthase"/>
    <property type="match status" value="1"/>
</dbReference>
<dbReference type="NCBIfam" id="NF006291">
    <property type="entry name" value="PRK08474.1"/>
    <property type="match status" value="1"/>
</dbReference>
<dbReference type="Proteomes" id="UP000237472">
    <property type="component" value="Unassembled WGS sequence"/>
</dbReference>
<reference evidence="9" key="2">
    <citation type="submission" date="2015-06" db="EMBL/GenBank/DDBJ databases">
        <authorList>
            <person name="Hoefler B.C."/>
            <person name="Straight P.D."/>
        </authorList>
    </citation>
    <scope>NUCLEOTIDE SEQUENCE [LARGE SCALE GENOMIC DNA]</scope>
    <source>
        <strain evidence="9">73/13</strain>
    </source>
</reference>
<dbReference type="OrthoDB" id="5339308at2"/>
<comment type="function">
    <text evidence="7">F(1)F(0) ATP synthase produces ATP from ADP in the presence of a proton or sodium gradient. F-type ATPases consist of two structural domains, F(1) containing the extramembraneous catalytic core and F(0) containing the membrane proton channel, linked together by a central stalk and a peripheral stalk. During catalysis, ATP synthesis in the catalytic domain of F(1) is coupled via a rotary mechanism of the central stalk subunits to proton translocation.</text>
</comment>
<dbReference type="EMBL" id="VJYU01000019">
    <property type="protein sequence ID" value="MBS4241355.1"/>
    <property type="molecule type" value="Genomic_DNA"/>
</dbReference>
<name>A0A2G4R571_9BACT</name>
<keyword evidence="11" id="KW-1185">Reference proteome</keyword>
<reference evidence="8 11" key="4">
    <citation type="journal article" date="2021" name="Syst. Appl. Microbiol.">
        <title>nCampylobacter vulpis sp. nov. isolated from wild red foxes.</title>
        <authorList>
            <person name="Parisi A."/>
            <person name="Chiara M."/>
            <person name="Caffara M."/>
            <person name="Mion D."/>
            <person name="Miller W.G."/>
            <person name="Caruso M."/>
            <person name="Manzari C."/>
            <person name="Florio D."/>
            <person name="Capozzi L."/>
            <person name="D'Erchia A.M."/>
            <person name="Manzulli V."/>
            <person name="Zanoni R.G."/>
        </authorList>
    </citation>
    <scope>NUCLEOTIDE SEQUENCE [LARGE SCALE GENOMIC DNA]</scope>
    <source>
        <strain evidence="8 11">52/13</strain>
    </source>
</reference>
<keyword evidence="6 7" id="KW-0066">ATP synthesis</keyword>
<dbReference type="Pfam" id="PF00213">
    <property type="entry name" value="OSCP"/>
    <property type="match status" value="1"/>
</dbReference>
<evidence type="ECO:0000256" key="5">
    <source>
        <dbReference type="ARBA" id="ARBA00023136"/>
    </source>
</evidence>
<dbReference type="GO" id="GO:0045259">
    <property type="term" value="C:proton-transporting ATP synthase complex"/>
    <property type="evidence" value="ECO:0007669"/>
    <property type="project" value="UniProtKB-KW"/>
</dbReference>
<dbReference type="InterPro" id="IPR026015">
    <property type="entry name" value="ATP_synth_OSCP/delta_N_sf"/>
</dbReference>
<dbReference type="PANTHER" id="PTHR11910">
    <property type="entry name" value="ATP SYNTHASE DELTA CHAIN"/>
    <property type="match status" value="1"/>
</dbReference>
<evidence type="ECO:0000256" key="3">
    <source>
        <dbReference type="ARBA" id="ARBA00022781"/>
    </source>
</evidence>
<evidence type="ECO:0000256" key="7">
    <source>
        <dbReference type="HAMAP-Rule" id="MF_01416"/>
    </source>
</evidence>
<keyword evidence="2 7" id="KW-0813">Transport</keyword>
<evidence type="ECO:0000256" key="2">
    <source>
        <dbReference type="ARBA" id="ARBA00022448"/>
    </source>
</evidence>
<comment type="caution">
    <text evidence="9">The sequence shown here is derived from an EMBL/GenBank/DDBJ whole genome shotgun (WGS) entry which is preliminary data.</text>
</comment>
<dbReference type="AlphaFoldDB" id="A0A2G4R571"/>
<comment type="subcellular location">
    <subcellularLocation>
        <location evidence="7">Cell membrane</location>
        <topology evidence="7">Peripheral membrane protein</topology>
    </subcellularLocation>
    <subcellularLocation>
        <location evidence="1">Membrane</location>
    </subcellularLocation>
</comment>
<gene>
    <name evidence="7" type="primary">atpH</name>
    <name evidence="9" type="ORF">AA994_03840</name>
    <name evidence="8" type="ORF">CVU5213_06420</name>
</gene>
<comment type="similarity">
    <text evidence="7">Belongs to the ATPase delta chain family.</text>
</comment>
<dbReference type="GO" id="GO:0005886">
    <property type="term" value="C:plasma membrane"/>
    <property type="evidence" value="ECO:0007669"/>
    <property type="project" value="UniProtKB-SubCell"/>
</dbReference>
<dbReference type="EMBL" id="LDWY01000045">
    <property type="protein sequence ID" value="PHY90945.1"/>
    <property type="molecule type" value="Genomic_DNA"/>
</dbReference>